<dbReference type="AlphaFoldDB" id="A0A8K0VT40"/>
<keyword evidence="2" id="KW-1185">Reference proteome</keyword>
<dbReference type="SUPFAM" id="SSF81383">
    <property type="entry name" value="F-box domain"/>
    <property type="match status" value="1"/>
</dbReference>
<name>A0A8K0VT40_9PLEO</name>
<comment type="caution">
    <text evidence="1">The sequence shown here is derived from an EMBL/GenBank/DDBJ whole genome shotgun (WGS) entry which is preliminary data.</text>
</comment>
<accession>A0A8K0VT40</accession>
<reference evidence="1" key="1">
    <citation type="journal article" date="2021" name="Nat. Commun.">
        <title>Genetic determinants of endophytism in the Arabidopsis root mycobiome.</title>
        <authorList>
            <person name="Mesny F."/>
            <person name="Miyauchi S."/>
            <person name="Thiergart T."/>
            <person name="Pickel B."/>
            <person name="Atanasova L."/>
            <person name="Karlsson M."/>
            <person name="Huettel B."/>
            <person name="Barry K.W."/>
            <person name="Haridas S."/>
            <person name="Chen C."/>
            <person name="Bauer D."/>
            <person name="Andreopoulos W."/>
            <person name="Pangilinan J."/>
            <person name="LaButti K."/>
            <person name="Riley R."/>
            <person name="Lipzen A."/>
            <person name="Clum A."/>
            <person name="Drula E."/>
            <person name="Henrissat B."/>
            <person name="Kohler A."/>
            <person name="Grigoriev I.V."/>
            <person name="Martin F.M."/>
            <person name="Hacquard S."/>
        </authorList>
    </citation>
    <scope>NUCLEOTIDE SEQUENCE</scope>
    <source>
        <strain evidence="1">MPI-SDFR-AT-0120</strain>
    </source>
</reference>
<proteinExistence type="predicted"/>
<protein>
    <recommendedName>
        <fullName evidence="3">F-box domain-containing protein</fullName>
    </recommendedName>
</protein>
<dbReference type="OrthoDB" id="10406421at2759"/>
<dbReference type="InterPro" id="IPR036047">
    <property type="entry name" value="F-box-like_dom_sf"/>
</dbReference>
<evidence type="ECO:0008006" key="3">
    <source>
        <dbReference type="Google" id="ProtNLM"/>
    </source>
</evidence>
<dbReference type="Proteomes" id="UP000813461">
    <property type="component" value="Unassembled WGS sequence"/>
</dbReference>
<sequence>MATPLQSSENNALEHVHILIPKLPNEISMMVIRELDFVDLLAAYFTNLCWRKFIDEDETSCRKLFRLPPKLRNASNEEQAQHVAEQWQSIYDKQRIDDTERPKGTITVFSEDFDFRPDLDKIWHDVAFNPIFQPESPLTFSTF</sequence>
<gene>
    <name evidence="1" type="ORF">FB567DRAFT_191163</name>
</gene>
<dbReference type="Gene3D" id="1.20.1280.50">
    <property type="match status" value="1"/>
</dbReference>
<dbReference type="EMBL" id="JAGMVJ010000021">
    <property type="protein sequence ID" value="KAH7074171.1"/>
    <property type="molecule type" value="Genomic_DNA"/>
</dbReference>
<evidence type="ECO:0000313" key="2">
    <source>
        <dbReference type="Proteomes" id="UP000813461"/>
    </source>
</evidence>
<organism evidence="1 2">
    <name type="scientific">Paraphoma chrysanthemicola</name>
    <dbReference type="NCBI Taxonomy" id="798071"/>
    <lineage>
        <taxon>Eukaryota</taxon>
        <taxon>Fungi</taxon>
        <taxon>Dikarya</taxon>
        <taxon>Ascomycota</taxon>
        <taxon>Pezizomycotina</taxon>
        <taxon>Dothideomycetes</taxon>
        <taxon>Pleosporomycetidae</taxon>
        <taxon>Pleosporales</taxon>
        <taxon>Pleosporineae</taxon>
        <taxon>Phaeosphaeriaceae</taxon>
        <taxon>Paraphoma</taxon>
    </lineage>
</organism>
<evidence type="ECO:0000313" key="1">
    <source>
        <dbReference type="EMBL" id="KAH7074171.1"/>
    </source>
</evidence>